<dbReference type="InterPro" id="IPR032560">
    <property type="entry name" value="DUF4932"/>
</dbReference>
<dbReference type="AlphaFoldDB" id="A0A563U635"/>
<sequence length="475" mass="54916">MIKTFTLSLIFLSLLFTKSVIAIDRPVVDQRVELLSIIFRLAGNKEFNQDENLDYVKAIHKHFDSYSEHPMIKFARELHDSSGISYDAVMAMAVHLSYPPQIMLNVPFYPTELNNRWSAENAKKFISLLRGFYADSDCSSFFSEQKGRYAYAESQFTKLFRKIDFQWFNTFYGGRSAEEFKVIIGLANGGGSYGPHLQLSKSERQVFAIIGAATFDETGKPTFDDTFYVNTIIHEFNHSFVNDLTATFRKDLSNSGQLIFEKQKTKMVNLAYKDWETMYNEAMVRAAVVIYLKDHNLAQQEIDREIKSQMALGFIWIQQLIDQLQNYRSKRERYEVLEQYMPSLVAFYRTLDSDLEQLQKDYFANCARVIAVSPFPNSRQVVDPGITEISFDFDKSLDGVRYFFGAGPKGRAHYPIPEKFIFSNGNRRLTMKVKLQPNTDYQIYMSGSRMRTKDGFCVLDYQLDFITGESGVRSK</sequence>
<dbReference type="RefSeq" id="WP_146269820.1">
    <property type="nucleotide sequence ID" value="NZ_VOEI01000002.1"/>
</dbReference>
<evidence type="ECO:0000313" key="1">
    <source>
        <dbReference type="EMBL" id="TWR26811.1"/>
    </source>
</evidence>
<comment type="caution">
    <text evidence="1">The sequence shown here is derived from an EMBL/GenBank/DDBJ whole genome shotgun (WGS) entry which is preliminary data.</text>
</comment>
<protein>
    <submittedName>
        <fullName evidence="1">DUF4932 domain-containing protein</fullName>
    </submittedName>
</protein>
<dbReference type="Pfam" id="PF16286">
    <property type="entry name" value="DUF4932"/>
    <property type="match status" value="1"/>
</dbReference>
<dbReference type="OrthoDB" id="6402335at2"/>
<dbReference type="EMBL" id="VOEI01000002">
    <property type="protein sequence ID" value="TWR26811.1"/>
    <property type="molecule type" value="Genomic_DNA"/>
</dbReference>
<keyword evidence="2" id="KW-1185">Reference proteome</keyword>
<accession>A0A563U635</accession>
<organism evidence="1 2">
    <name type="scientific">Mucilaginibacter achroorhodeus</name>
    <dbReference type="NCBI Taxonomy" id="2599294"/>
    <lineage>
        <taxon>Bacteria</taxon>
        <taxon>Pseudomonadati</taxon>
        <taxon>Bacteroidota</taxon>
        <taxon>Sphingobacteriia</taxon>
        <taxon>Sphingobacteriales</taxon>
        <taxon>Sphingobacteriaceae</taxon>
        <taxon>Mucilaginibacter</taxon>
    </lineage>
</organism>
<name>A0A563U635_9SPHI</name>
<gene>
    <name evidence="1" type="ORF">FPZ42_07165</name>
</gene>
<reference evidence="1 2" key="1">
    <citation type="submission" date="2019-07" db="EMBL/GenBank/DDBJ databases">
        <authorList>
            <person name="Kim J."/>
        </authorList>
    </citation>
    <scope>NUCLEOTIDE SEQUENCE [LARGE SCALE GENOMIC DNA]</scope>
    <source>
        <strain evidence="1 2">MJ1a</strain>
    </source>
</reference>
<dbReference type="Proteomes" id="UP000318010">
    <property type="component" value="Unassembled WGS sequence"/>
</dbReference>
<proteinExistence type="predicted"/>
<evidence type="ECO:0000313" key="2">
    <source>
        <dbReference type="Proteomes" id="UP000318010"/>
    </source>
</evidence>